<organism evidence="2 3">
    <name type="scientific">Protopolystoma xenopodis</name>
    <dbReference type="NCBI Taxonomy" id="117903"/>
    <lineage>
        <taxon>Eukaryota</taxon>
        <taxon>Metazoa</taxon>
        <taxon>Spiralia</taxon>
        <taxon>Lophotrochozoa</taxon>
        <taxon>Platyhelminthes</taxon>
        <taxon>Monogenea</taxon>
        <taxon>Polyopisthocotylea</taxon>
        <taxon>Polystomatidea</taxon>
        <taxon>Polystomatidae</taxon>
        <taxon>Protopolystoma</taxon>
    </lineage>
</organism>
<comment type="caution">
    <text evidence="2">The sequence shown here is derived from an EMBL/GenBank/DDBJ whole genome shotgun (WGS) entry which is preliminary data.</text>
</comment>
<sequence>MGTFCSGDIAPVPGKNGIVAEPNLSDDDGGGGDDENSHVDGAVVTDRISRPNKPSTSQPFLRLSSLYSPGSRCCPVTPDSTSKKGSLIPSLKSPDTTPGELQLLPVSLSSIYIY</sequence>
<name>A0A448X4A5_9PLAT</name>
<reference evidence="2" key="1">
    <citation type="submission" date="2018-11" db="EMBL/GenBank/DDBJ databases">
        <authorList>
            <consortium name="Pathogen Informatics"/>
        </authorList>
    </citation>
    <scope>NUCLEOTIDE SEQUENCE</scope>
</reference>
<feature type="compositionally biased region" description="Acidic residues" evidence="1">
    <location>
        <begin position="24"/>
        <end position="34"/>
    </location>
</feature>
<evidence type="ECO:0000313" key="2">
    <source>
        <dbReference type="EMBL" id="VEL27677.1"/>
    </source>
</evidence>
<accession>A0A448X4A5</accession>
<gene>
    <name evidence="2" type="ORF">PXEA_LOCUS21117</name>
</gene>
<evidence type="ECO:0000313" key="3">
    <source>
        <dbReference type="Proteomes" id="UP000784294"/>
    </source>
</evidence>
<protein>
    <submittedName>
        <fullName evidence="2">Uncharacterized protein</fullName>
    </submittedName>
</protein>
<proteinExistence type="predicted"/>
<dbReference type="Proteomes" id="UP000784294">
    <property type="component" value="Unassembled WGS sequence"/>
</dbReference>
<evidence type="ECO:0000256" key="1">
    <source>
        <dbReference type="SAM" id="MobiDB-lite"/>
    </source>
</evidence>
<keyword evidence="3" id="KW-1185">Reference proteome</keyword>
<dbReference type="EMBL" id="CAAALY010088950">
    <property type="protein sequence ID" value="VEL27677.1"/>
    <property type="molecule type" value="Genomic_DNA"/>
</dbReference>
<dbReference type="AlphaFoldDB" id="A0A448X4A5"/>
<feature type="region of interest" description="Disordered" evidence="1">
    <location>
        <begin position="1"/>
        <end position="99"/>
    </location>
</feature>